<dbReference type="EMBL" id="JBHTBQ010000027">
    <property type="protein sequence ID" value="MFC7420802.1"/>
    <property type="molecule type" value="Genomic_DNA"/>
</dbReference>
<keyword evidence="3" id="KW-1185">Reference proteome</keyword>
<comment type="caution">
    <text evidence="2">The sequence shown here is derived from an EMBL/GenBank/DDBJ whole genome shotgun (WGS) entry which is preliminary data.</text>
</comment>
<reference evidence="3" key="1">
    <citation type="journal article" date="2019" name="Int. J. Syst. Evol. Microbiol.">
        <title>The Global Catalogue of Microorganisms (GCM) 10K type strain sequencing project: providing services to taxonomists for standard genome sequencing and annotation.</title>
        <authorList>
            <consortium name="The Broad Institute Genomics Platform"/>
            <consortium name="The Broad Institute Genome Sequencing Center for Infectious Disease"/>
            <person name="Wu L."/>
            <person name="Ma J."/>
        </authorList>
    </citation>
    <scope>NUCLEOTIDE SEQUENCE [LARGE SCALE GENOMIC DNA]</scope>
    <source>
        <strain evidence="3">CCUG 62945</strain>
    </source>
</reference>
<protein>
    <recommendedName>
        <fullName evidence="4">Lipoprotein</fullName>
    </recommendedName>
</protein>
<evidence type="ECO:0000313" key="3">
    <source>
        <dbReference type="Proteomes" id="UP001596473"/>
    </source>
</evidence>
<evidence type="ECO:0000313" key="2">
    <source>
        <dbReference type="EMBL" id="MFC7420802.1"/>
    </source>
</evidence>
<dbReference type="Proteomes" id="UP001596473">
    <property type="component" value="Unassembled WGS sequence"/>
</dbReference>
<organism evidence="2 3">
    <name type="scientific">Iodobacter arcticus</name>
    <dbReference type="NCBI Taxonomy" id="590593"/>
    <lineage>
        <taxon>Bacteria</taxon>
        <taxon>Pseudomonadati</taxon>
        <taxon>Pseudomonadota</taxon>
        <taxon>Betaproteobacteria</taxon>
        <taxon>Neisseriales</taxon>
        <taxon>Chitinibacteraceae</taxon>
        <taxon>Iodobacter</taxon>
    </lineage>
</organism>
<accession>A0ABW2R3L9</accession>
<sequence>MKKLAALISLLMMTGCASVEIIKASPEKISSINGKTLTTVNYEKPDFIAFTPEKAMFGVLGVIAMVSAGNDLVKNNNIDDPAVMLTKELKNKLADRLKSKEIKEVINLSDDSTNEIKKTVEAGSLVFDVKTLGWTFNYFPTNWTHYRVIYSARARLLDPLDGKIIAQVPCTYVSDDEKTAASYDQLTANNASLLKEKLTAAAKACSTIFEQNIFAG</sequence>
<gene>
    <name evidence="2" type="ORF">ACFQNF_13110</name>
</gene>
<evidence type="ECO:0008006" key="4">
    <source>
        <dbReference type="Google" id="ProtNLM"/>
    </source>
</evidence>
<feature type="chain" id="PRO_5045339183" description="Lipoprotein" evidence="1">
    <location>
        <begin position="20"/>
        <end position="216"/>
    </location>
</feature>
<dbReference type="RefSeq" id="WP_380188397.1">
    <property type="nucleotide sequence ID" value="NZ_JBHTBQ010000027.1"/>
</dbReference>
<dbReference type="PROSITE" id="PS51257">
    <property type="entry name" value="PROKAR_LIPOPROTEIN"/>
    <property type="match status" value="1"/>
</dbReference>
<name>A0ABW2R3L9_9NEIS</name>
<proteinExistence type="predicted"/>
<evidence type="ECO:0000256" key="1">
    <source>
        <dbReference type="SAM" id="SignalP"/>
    </source>
</evidence>
<keyword evidence="1" id="KW-0732">Signal</keyword>
<feature type="signal peptide" evidence="1">
    <location>
        <begin position="1"/>
        <end position="19"/>
    </location>
</feature>